<protein>
    <submittedName>
        <fullName evidence="1">Uncharacterized protein</fullName>
    </submittedName>
</protein>
<dbReference type="Proteomes" id="UP001500279">
    <property type="component" value="Unassembled WGS sequence"/>
</dbReference>
<keyword evidence="2" id="KW-1185">Reference proteome</keyword>
<reference evidence="1 2" key="1">
    <citation type="journal article" date="2019" name="Int. J. Syst. Evol. Microbiol.">
        <title>The Global Catalogue of Microorganisms (GCM) 10K type strain sequencing project: providing services to taxonomists for standard genome sequencing and annotation.</title>
        <authorList>
            <consortium name="The Broad Institute Genomics Platform"/>
            <consortium name="The Broad Institute Genome Sequencing Center for Infectious Disease"/>
            <person name="Wu L."/>
            <person name="Ma J."/>
        </authorList>
    </citation>
    <scope>NUCLEOTIDE SEQUENCE [LARGE SCALE GENOMIC DNA]</scope>
    <source>
        <strain evidence="1 2">JCM 15503</strain>
    </source>
</reference>
<accession>A0ABN1KKE3</accession>
<name>A0ABN1KKE3_9BURK</name>
<dbReference type="EMBL" id="BAAAEW010000047">
    <property type="protein sequence ID" value="GAA0769470.1"/>
    <property type="molecule type" value="Genomic_DNA"/>
</dbReference>
<sequence length="83" mass="8736">MKPIPPLSEMNMQIAEARIPELAARAGRAAHQRALAQAGKVVMAANGQLVEASADGSVRVIHALPPATKVRKGTVLTRKSKSD</sequence>
<organism evidence="1 2">
    <name type="scientific">Ideonella azotifigens</name>
    <dbReference type="NCBI Taxonomy" id="513160"/>
    <lineage>
        <taxon>Bacteria</taxon>
        <taxon>Pseudomonadati</taxon>
        <taxon>Pseudomonadota</taxon>
        <taxon>Betaproteobacteria</taxon>
        <taxon>Burkholderiales</taxon>
        <taxon>Sphaerotilaceae</taxon>
        <taxon>Ideonella</taxon>
    </lineage>
</organism>
<evidence type="ECO:0000313" key="1">
    <source>
        <dbReference type="EMBL" id="GAA0769470.1"/>
    </source>
</evidence>
<dbReference type="RefSeq" id="WP_231010122.1">
    <property type="nucleotide sequence ID" value="NZ_BAAAEW010000047.1"/>
</dbReference>
<comment type="caution">
    <text evidence="1">The sequence shown here is derived from an EMBL/GenBank/DDBJ whole genome shotgun (WGS) entry which is preliminary data.</text>
</comment>
<proteinExistence type="predicted"/>
<evidence type="ECO:0000313" key="2">
    <source>
        <dbReference type="Proteomes" id="UP001500279"/>
    </source>
</evidence>
<gene>
    <name evidence="1" type="ORF">GCM10009107_60360</name>
</gene>